<comment type="similarity">
    <text evidence="2">Belongs to the nitroreductase family.</text>
</comment>
<dbReference type="Gene3D" id="3.40.109.10">
    <property type="entry name" value="NADH Oxidase"/>
    <property type="match status" value="1"/>
</dbReference>
<evidence type="ECO:0000256" key="3">
    <source>
        <dbReference type="ARBA" id="ARBA00022630"/>
    </source>
</evidence>
<name>A0A845L589_9FIRM</name>
<dbReference type="AlphaFoldDB" id="A0A845L589"/>
<dbReference type="Proteomes" id="UP000463470">
    <property type="component" value="Unassembled WGS sequence"/>
</dbReference>
<evidence type="ECO:0000256" key="1">
    <source>
        <dbReference type="ARBA" id="ARBA00001917"/>
    </source>
</evidence>
<keyword evidence="8" id="KW-1185">Reference proteome</keyword>
<evidence type="ECO:0000256" key="2">
    <source>
        <dbReference type="ARBA" id="ARBA00007118"/>
    </source>
</evidence>
<evidence type="ECO:0000259" key="6">
    <source>
        <dbReference type="Pfam" id="PF00881"/>
    </source>
</evidence>
<gene>
    <name evidence="7" type="ORF">GTO91_09885</name>
</gene>
<dbReference type="PANTHER" id="PTHR43673">
    <property type="entry name" value="NAD(P)H NITROREDUCTASE YDGI-RELATED"/>
    <property type="match status" value="1"/>
</dbReference>
<sequence length="186" mass="21090">MNSALSVIKHRRSTRSFKEDPIQEEALGAIIEAGMYAPSAANQQPWHFTVVQNKQIMNKINQDAKAFFAKSEHPHFKRFATSPDFHVFHNAPCAVFISGDTRAMLPHVDCAAATQNMLLAAESLGVGSCWTQSVIHLFEGETGERWIRQMEIPEHYRPLYAIVLGYKMKENQTAPERKANPVYYIQ</sequence>
<keyword evidence="4" id="KW-0288">FMN</keyword>
<evidence type="ECO:0000313" key="7">
    <source>
        <dbReference type="EMBL" id="MZP30014.1"/>
    </source>
</evidence>
<accession>A0A845L589</accession>
<evidence type="ECO:0000313" key="8">
    <source>
        <dbReference type="Proteomes" id="UP000463470"/>
    </source>
</evidence>
<dbReference type="Pfam" id="PF00881">
    <property type="entry name" value="Nitroreductase"/>
    <property type="match status" value="1"/>
</dbReference>
<dbReference type="PANTHER" id="PTHR43673:SF2">
    <property type="entry name" value="NITROREDUCTASE"/>
    <property type="match status" value="1"/>
</dbReference>
<dbReference type="GO" id="GO:0016491">
    <property type="term" value="F:oxidoreductase activity"/>
    <property type="evidence" value="ECO:0007669"/>
    <property type="project" value="UniProtKB-KW"/>
</dbReference>
<keyword evidence="3" id="KW-0285">Flavoprotein</keyword>
<reference evidence="7 8" key="1">
    <citation type="submission" date="2020-01" db="EMBL/GenBank/DDBJ databases">
        <title>Whole-genome sequence of Heliobacterium undosum DSM 13378.</title>
        <authorList>
            <person name="Kyndt J.A."/>
            <person name="Meyer T.E."/>
        </authorList>
    </citation>
    <scope>NUCLEOTIDE SEQUENCE [LARGE SCALE GENOMIC DNA]</scope>
    <source>
        <strain evidence="7 8">DSM 13378</strain>
    </source>
</reference>
<keyword evidence="5" id="KW-0560">Oxidoreductase</keyword>
<dbReference type="InterPro" id="IPR000415">
    <property type="entry name" value="Nitroreductase-like"/>
</dbReference>
<comment type="cofactor">
    <cofactor evidence="1">
        <name>FMN</name>
        <dbReference type="ChEBI" id="CHEBI:58210"/>
    </cofactor>
</comment>
<proteinExistence type="inferred from homology"/>
<organism evidence="7 8">
    <name type="scientific">Heliomicrobium undosum</name>
    <dbReference type="NCBI Taxonomy" id="121734"/>
    <lineage>
        <taxon>Bacteria</taxon>
        <taxon>Bacillati</taxon>
        <taxon>Bacillota</taxon>
        <taxon>Clostridia</taxon>
        <taxon>Eubacteriales</taxon>
        <taxon>Heliobacteriaceae</taxon>
        <taxon>Heliomicrobium</taxon>
    </lineage>
</organism>
<evidence type="ECO:0000256" key="4">
    <source>
        <dbReference type="ARBA" id="ARBA00022643"/>
    </source>
</evidence>
<dbReference type="OrthoDB" id="9783470at2"/>
<feature type="domain" description="Nitroreductase" evidence="6">
    <location>
        <begin position="8"/>
        <end position="166"/>
    </location>
</feature>
<comment type="caution">
    <text evidence="7">The sequence shown here is derived from an EMBL/GenBank/DDBJ whole genome shotgun (WGS) entry which is preliminary data.</text>
</comment>
<evidence type="ECO:0000256" key="5">
    <source>
        <dbReference type="ARBA" id="ARBA00023002"/>
    </source>
</evidence>
<protein>
    <recommendedName>
        <fullName evidence="6">Nitroreductase domain-containing protein</fullName>
    </recommendedName>
</protein>
<dbReference type="RefSeq" id="WP_161258521.1">
    <property type="nucleotide sequence ID" value="NZ_WXEY01000009.1"/>
</dbReference>
<dbReference type="InterPro" id="IPR029479">
    <property type="entry name" value="Nitroreductase"/>
</dbReference>
<dbReference type="EMBL" id="WXEY01000009">
    <property type="protein sequence ID" value="MZP30014.1"/>
    <property type="molecule type" value="Genomic_DNA"/>
</dbReference>
<dbReference type="SUPFAM" id="SSF55469">
    <property type="entry name" value="FMN-dependent nitroreductase-like"/>
    <property type="match status" value="1"/>
</dbReference>